<dbReference type="SMART" id="SM00154">
    <property type="entry name" value="ZnF_AN1"/>
    <property type="match status" value="1"/>
</dbReference>
<evidence type="ECO:0000313" key="11">
    <source>
        <dbReference type="EMBL" id="MFC7126290.1"/>
    </source>
</evidence>
<dbReference type="Pfam" id="PF01428">
    <property type="entry name" value="zf-AN1"/>
    <property type="match status" value="1"/>
</dbReference>
<sequence>MAECDICGQEESMPYHCRHCDGTYCGEHRLPENHNCPGLQQWEQEGAVFDSGFDDTVLDDEQDDEGLAGSLGIDTGPGGPLAYFRGNMTYLMLLLMAVTYLSQLVVLFTFGNSLHDTLFVFSPEHPLYVWTWVTSIFAHSPASFVHILFNGIVIYFFGRLVEQYIGSKEFAALFLASGILAGAGQVLYQIIIGSGGPGVVGASGAALALMGVLTVLKPDLTVYLYFIIPLQIWILTGGTIAISVLLVLTGGSGAGGIAHVAHLGGVLIGLAYGYHVKDRVRLPGQYRFGGGPGGPGGSRPPGPGRRP</sequence>
<evidence type="ECO:0000256" key="4">
    <source>
        <dbReference type="ARBA" id="ARBA00022771"/>
    </source>
</evidence>
<dbReference type="InterPro" id="IPR035952">
    <property type="entry name" value="Rhomboid-like_sf"/>
</dbReference>
<dbReference type="EMBL" id="JBHSZQ010000020">
    <property type="protein sequence ID" value="MFC7126290.1"/>
    <property type="molecule type" value="Genomic_DNA"/>
</dbReference>
<dbReference type="PANTHER" id="PTHR43066:SF11">
    <property type="entry name" value="PEPTIDASE S54 RHOMBOID DOMAIN-CONTAINING PROTEIN"/>
    <property type="match status" value="1"/>
</dbReference>
<keyword evidence="7 9" id="KW-0472">Membrane</keyword>
<feature type="domain" description="AN1-type" evidence="10">
    <location>
        <begin position="1"/>
        <end position="44"/>
    </location>
</feature>
<dbReference type="PANTHER" id="PTHR43066">
    <property type="entry name" value="RHOMBOID-RELATED PROTEIN"/>
    <property type="match status" value="1"/>
</dbReference>
<feature type="compositionally biased region" description="Gly residues" evidence="8">
    <location>
        <begin position="287"/>
        <end position="297"/>
    </location>
</feature>
<reference evidence="11 12" key="1">
    <citation type="journal article" date="2014" name="Int. J. Syst. Evol. Microbiol.">
        <title>Complete genome sequence of Corynebacterium casei LMG S-19264T (=DSM 44701T), isolated from a smear-ripened cheese.</title>
        <authorList>
            <consortium name="US DOE Joint Genome Institute (JGI-PGF)"/>
            <person name="Walter F."/>
            <person name="Albersmeier A."/>
            <person name="Kalinowski J."/>
            <person name="Ruckert C."/>
        </authorList>
    </citation>
    <scope>NUCLEOTIDE SEQUENCE [LARGE SCALE GENOMIC DNA]</scope>
    <source>
        <strain evidence="11 12">CGMCC 4.7215</strain>
    </source>
</reference>
<keyword evidence="11" id="KW-0378">Hydrolase</keyword>
<feature type="transmembrane region" description="Helical" evidence="9">
    <location>
        <begin position="130"/>
        <end position="158"/>
    </location>
</feature>
<dbReference type="Pfam" id="PF01694">
    <property type="entry name" value="Rhomboid"/>
    <property type="match status" value="1"/>
</dbReference>
<keyword evidence="2 9" id="KW-0812">Transmembrane</keyword>
<dbReference type="Proteomes" id="UP001596414">
    <property type="component" value="Unassembled WGS sequence"/>
</dbReference>
<dbReference type="Gene3D" id="4.10.1110.10">
    <property type="entry name" value="AN1-like Zinc finger"/>
    <property type="match status" value="1"/>
</dbReference>
<evidence type="ECO:0000256" key="1">
    <source>
        <dbReference type="ARBA" id="ARBA00004141"/>
    </source>
</evidence>
<evidence type="ECO:0000256" key="9">
    <source>
        <dbReference type="SAM" id="Phobius"/>
    </source>
</evidence>
<dbReference type="PROSITE" id="PS51039">
    <property type="entry name" value="ZF_AN1"/>
    <property type="match status" value="1"/>
</dbReference>
<dbReference type="AlphaFoldDB" id="A0ABD5X591"/>
<feature type="compositionally biased region" description="Pro residues" evidence="8">
    <location>
        <begin position="298"/>
        <end position="307"/>
    </location>
</feature>
<dbReference type="Gene3D" id="1.20.1540.10">
    <property type="entry name" value="Rhomboid-like"/>
    <property type="match status" value="1"/>
</dbReference>
<dbReference type="InterPro" id="IPR022764">
    <property type="entry name" value="Peptidase_S54_rhomboid_dom"/>
</dbReference>
<evidence type="ECO:0000256" key="7">
    <source>
        <dbReference type="ARBA" id="ARBA00023136"/>
    </source>
</evidence>
<dbReference type="SMART" id="SM01160">
    <property type="entry name" value="DUF1751"/>
    <property type="match status" value="1"/>
</dbReference>
<feature type="transmembrane region" description="Helical" evidence="9">
    <location>
        <begin position="170"/>
        <end position="192"/>
    </location>
</feature>
<comment type="subcellular location">
    <subcellularLocation>
        <location evidence="1">Membrane</location>
        <topology evidence="1">Multi-pass membrane protein</topology>
    </subcellularLocation>
</comment>
<keyword evidence="5" id="KW-0862">Zinc</keyword>
<dbReference type="SUPFAM" id="SSF118310">
    <property type="entry name" value="AN1-like Zinc finger"/>
    <property type="match status" value="1"/>
</dbReference>
<name>A0ABD5X591_9EURY</name>
<feature type="transmembrane region" description="Helical" evidence="9">
    <location>
        <begin position="198"/>
        <end position="216"/>
    </location>
</feature>
<evidence type="ECO:0000256" key="5">
    <source>
        <dbReference type="ARBA" id="ARBA00022833"/>
    </source>
</evidence>
<feature type="region of interest" description="Disordered" evidence="8">
    <location>
        <begin position="286"/>
        <end position="307"/>
    </location>
</feature>
<keyword evidence="6 9" id="KW-1133">Transmembrane helix</keyword>
<evidence type="ECO:0000256" key="8">
    <source>
        <dbReference type="SAM" id="MobiDB-lite"/>
    </source>
</evidence>
<organism evidence="11 12">
    <name type="scientific">Halovenus rubra</name>
    <dbReference type="NCBI Taxonomy" id="869890"/>
    <lineage>
        <taxon>Archaea</taxon>
        <taxon>Methanobacteriati</taxon>
        <taxon>Methanobacteriota</taxon>
        <taxon>Stenosarchaea group</taxon>
        <taxon>Halobacteria</taxon>
        <taxon>Halobacteriales</taxon>
        <taxon>Haloarculaceae</taxon>
        <taxon>Halovenus</taxon>
    </lineage>
</organism>
<comment type="caution">
    <text evidence="11">The sequence shown here is derived from an EMBL/GenBank/DDBJ whole genome shotgun (WGS) entry which is preliminary data.</text>
</comment>
<keyword evidence="3" id="KW-0479">Metal-binding</keyword>
<dbReference type="GO" id="GO:0008233">
    <property type="term" value="F:peptidase activity"/>
    <property type="evidence" value="ECO:0007669"/>
    <property type="project" value="UniProtKB-KW"/>
</dbReference>
<dbReference type="EC" id="3.4.21.105" evidence="11"/>
<evidence type="ECO:0000313" key="12">
    <source>
        <dbReference type="Proteomes" id="UP001596414"/>
    </source>
</evidence>
<feature type="transmembrane region" description="Helical" evidence="9">
    <location>
        <begin position="254"/>
        <end position="274"/>
    </location>
</feature>
<dbReference type="InterPro" id="IPR035896">
    <property type="entry name" value="AN1-like_Znf"/>
</dbReference>
<dbReference type="RefSeq" id="WP_267635844.1">
    <property type="nucleotide sequence ID" value="NZ_JAODIY010000001.1"/>
</dbReference>
<evidence type="ECO:0000256" key="2">
    <source>
        <dbReference type="ARBA" id="ARBA00022692"/>
    </source>
</evidence>
<protein>
    <submittedName>
        <fullName evidence="11">Rhomboid family intramembrane serine protease</fullName>
        <ecNumber evidence="11">3.4.21.105</ecNumber>
    </submittedName>
</protein>
<gene>
    <name evidence="11" type="ORF">ACFQJ7_09625</name>
</gene>
<dbReference type="GO" id="GO:0008270">
    <property type="term" value="F:zinc ion binding"/>
    <property type="evidence" value="ECO:0007669"/>
    <property type="project" value="UniProtKB-KW"/>
</dbReference>
<dbReference type="GO" id="GO:0016020">
    <property type="term" value="C:membrane"/>
    <property type="evidence" value="ECO:0007669"/>
    <property type="project" value="UniProtKB-SubCell"/>
</dbReference>
<evidence type="ECO:0000256" key="3">
    <source>
        <dbReference type="ARBA" id="ARBA00022723"/>
    </source>
</evidence>
<dbReference type="InterPro" id="IPR000058">
    <property type="entry name" value="Znf_AN1"/>
</dbReference>
<dbReference type="SUPFAM" id="SSF144091">
    <property type="entry name" value="Rhomboid-like"/>
    <property type="match status" value="1"/>
</dbReference>
<proteinExistence type="predicted"/>
<keyword evidence="11" id="KW-0645">Protease</keyword>
<feature type="transmembrane region" description="Helical" evidence="9">
    <location>
        <begin position="223"/>
        <end position="248"/>
    </location>
</feature>
<feature type="transmembrane region" description="Helical" evidence="9">
    <location>
        <begin position="90"/>
        <end position="110"/>
    </location>
</feature>
<dbReference type="GO" id="GO:0006508">
    <property type="term" value="P:proteolysis"/>
    <property type="evidence" value="ECO:0007669"/>
    <property type="project" value="UniProtKB-KW"/>
</dbReference>
<evidence type="ECO:0000259" key="10">
    <source>
        <dbReference type="PROSITE" id="PS51039"/>
    </source>
</evidence>
<accession>A0ABD5X591</accession>
<keyword evidence="4" id="KW-0863">Zinc-finger</keyword>
<evidence type="ECO:0000256" key="6">
    <source>
        <dbReference type="ARBA" id="ARBA00022989"/>
    </source>
</evidence>